<keyword evidence="13" id="KW-1185">Reference proteome</keyword>
<evidence type="ECO:0000256" key="6">
    <source>
        <dbReference type="ARBA" id="ARBA00023303"/>
    </source>
</evidence>
<evidence type="ECO:0000313" key="13">
    <source>
        <dbReference type="Proteomes" id="UP001501285"/>
    </source>
</evidence>
<organism evidence="12 13">
    <name type="scientific">Terrabacter terrae</name>
    <dbReference type="NCBI Taxonomy" id="318434"/>
    <lineage>
        <taxon>Bacteria</taxon>
        <taxon>Bacillati</taxon>
        <taxon>Actinomycetota</taxon>
        <taxon>Actinomycetes</taxon>
        <taxon>Micrococcales</taxon>
        <taxon>Intrasporangiaceae</taxon>
        <taxon>Terrabacter</taxon>
    </lineage>
</organism>
<dbReference type="PANTHER" id="PTHR28259:SF1">
    <property type="entry name" value="FLUORIDE EXPORT PROTEIN 1-RELATED"/>
    <property type="match status" value="1"/>
</dbReference>
<evidence type="ECO:0000256" key="1">
    <source>
        <dbReference type="ARBA" id="ARBA00004651"/>
    </source>
</evidence>
<keyword evidence="6 10" id="KW-0407">Ion channel</keyword>
<dbReference type="Proteomes" id="UP001501285">
    <property type="component" value="Unassembled WGS sequence"/>
</dbReference>
<feature type="transmembrane region" description="Helical" evidence="10">
    <location>
        <begin position="29"/>
        <end position="47"/>
    </location>
</feature>
<keyword evidence="4 10" id="KW-1133">Transmembrane helix</keyword>
<dbReference type="InterPro" id="IPR003691">
    <property type="entry name" value="FluC"/>
</dbReference>
<proteinExistence type="inferred from homology"/>
<comment type="caution">
    <text evidence="12">The sequence shown here is derived from an EMBL/GenBank/DDBJ whole genome shotgun (WGS) entry which is preliminary data.</text>
</comment>
<keyword evidence="10" id="KW-0813">Transport</keyword>
<feature type="binding site" evidence="10">
    <location>
        <position position="103"/>
    </location>
    <ligand>
        <name>Na(+)</name>
        <dbReference type="ChEBI" id="CHEBI:29101"/>
        <note>structural</note>
    </ligand>
</feature>
<evidence type="ECO:0000256" key="4">
    <source>
        <dbReference type="ARBA" id="ARBA00022989"/>
    </source>
</evidence>
<keyword evidence="10" id="KW-0406">Ion transport</keyword>
<feature type="region of interest" description="Disordered" evidence="11">
    <location>
        <begin position="1"/>
        <end position="24"/>
    </location>
</feature>
<feature type="transmembrane region" description="Helical" evidence="10">
    <location>
        <begin position="123"/>
        <end position="146"/>
    </location>
</feature>
<evidence type="ECO:0000256" key="7">
    <source>
        <dbReference type="ARBA" id="ARBA00035120"/>
    </source>
</evidence>
<evidence type="ECO:0000256" key="10">
    <source>
        <dbReference type="HAMAP-Rule" id="MF_00454"/>
    </source>
</evidence>
<keyword evidence="10" id="KW-0915">Sodium</keyword>
<keyword evidence="2 10" id="KW-1003">Cell membrane</keyword>
<gene>
    <name evidence="10" type="primary">fluC</name>
    <name evidence="10" type="synonym">crcB</name>
    <name evidence="12" type="ORF">GCM10009740_07090</name>
</gene>
<protein>
    <recommendedName>
        <fullName evidence="10">Fluoride-specific ion channel FluC</fullName>
    </recommendedName>
</protein>
<comment type="similarity">
    <text evidence="7 10">Belongs to the fluoride channel Fluc/FEX (TC 1.A.43) family.</text>
</comment>
<evidence type="ECO:0000256" key="11">
    <source>
        <dbReference type="SAM" id="MobiDB-lite"/>
    </source>
</evidence>
<keyword evidence="10" id="KW-0479">Metal-binding</keyword>
<comment type="activity regulation">
    <text evidence="10">Na(+) is not transported, but it plays an essential structural role and its presence is essential for fluoride channel function.</text>
</comment>
<reference evidence="13" key="1">
    <citation type="journal article" date="2019" name="Int. J. Syst. Evol. Microbiol.">
        <title>The Global Catalogue of Microorganisms (GCM) 10K type strain sequencing project: providing services to taxonomists for standard genome sequencing and annotation.</title>
        <authorList>
            <consortium name="The Broad Institute Genomics Platform"/>
            <consortium name="The Broad Institute Genome Sequencing Center for Infectious Disease"/>
            <person name="Wu L."/>
            <person name="Ma J."/>
        </authorList>
    </citation>
    <scope>NUCLEOTIDE SEQUENCE [LARGE SCALE GENOMIC DNA]</scope>
    <source>
        <strain evidence="13">JCM 14283</strain>
    </source>
</reference>
<feature type="transmembrane region" description="Helical" evidence="10">
    <location>
        <begin position="92"/>
        <end position="111"/>
    </location>
</feature>
<sequence>MGVTGEPDRTPTRTDHPPRRRAPHRHPGLLALIFVGGALGTAARAALETASHAAPAGIPWVTLAINVVGSLLLGVLLELLARTGPDTGWRRGARLTLGTGVLGGFTTYSTFAVETVQRMTPDAFVIGLAYAFGSIVLGVAAAALGLTGARRLIAHRSPRRGSEAGR</sequence>
<name>A0ABP5F959_9MICO</name>
<dbReference type="PANTHER" id="PTHR28259">
    <property type="entry name" value="FLUORIDE EXPORT PROTEIN 1-RELATED"/>
    <property type="match status" value="1"/>
</dbReference>
<keyword evidence="3 10" id="KW-0812">Transmembrane</keyword>
<evidence type="ECO:0000313" key="12">
    <source>
        <dbReference type="EMBL" id="GAA2021175.1"/>
    </source>
</evidence>
<evidence type="ECO:0000256" key="3">
    <source>
        <dbReference type="ARBA" id="ARBA00022692"/>
    </source>
</evidence>
<evidence type="ECO:0000256" key="8">
    <source>
        <dbReference type="ARBA" id="ARBA00035585"/>
    </source>
</evidence>
<feature type="transmembrane region" description="Helical" evidence="10">
    <location>
        <begin position="59"/>
        <end position="80"/>
    </location>
</feature>
<keyword evidence="5 10" id="KW-0472">Membrane</keyword>
<feature type="compositionally biased region" description="Basic and acidic residues" evidence="11">
    <location>
        <begin position="1"/>
        <end position="17"/>
    </location>
</feature>
<dbReference type="RefSeq" id="WP_343987607.1">
    <property type="nucleotide sequence ID" value="NZ_BAAANB010000001.1"/>
</dbReference>
<dbReference type="HAMAP" id="MF_00454">
    <property type="entry name" value="FluC"/>
    <property type="match status" value="1"/>
</dbReference>
<dbReference type="Pfam" id="PF02537">
    <property type="entry name" value="CRCB"/>
    <property type="match status" value="1"/>
</dbReference>
<evidence type="ECO:0000256" key="9">
    <source>
        <dbReference type="ARBA" id="ARBA00049940"/>
    </source>
</evidence>
<evidence type="ECO:0000256" key="5">
    <source>
        <dbReference type="ARBA" id="ARBA00023136"/>
    </source>
</evidence>
<feature type="binding site" evidence="10">
    <location>
        <position position="106"/>
    </location>
    <ligand>
        <name>Na(+)</name>
        <dbReference type="ChEBI" id="CHEBI:29101"/>
        <note>structural</note>
    </ligand>
</feature>
<accession>A0ABP5F959</accession>
<comment type="catalytic activity">
    <reaction evidence="8">
        <text>fluoride(in) = fluoride(out)</text>
        <dbReference type="Rhea" id="RHEA:76159"/>
        <dbReference type="ChEBI" id="CHEBI:17051"/>
    </reaction>
    <physiologicalReaction direction="left-to-right" evidence="8">
        <dbReference type="Rhea" id="RHEA:76160"/>
    </physiologicalReaction>
</comment>
<evidence type="ECO:0000256" key="2">
    <source>
        <dbReference type="ARBA" id="ARBA00022475"/>
    </source>
</evidence>
<dbReference type="EMBL" id="BAAANB010000001">
    <property type="protein sequence ID" value="GAA2021175.1"/>
    <property type="molecule type" value="Genomic_DNA"/>
</dbReference>
<comment type="subcellular location">
    <subcellularLocation>
        <location evidence="1 10">Cell membrane</location>
        <topology evidence="1 10">Multi-pass membrane protein</topology>
    </subcellularLocation>
</comment>
<comment type="function">
    <text evidence="9 10">Fluoride-specific ion channel. Important for reducing fluoride concentration in the cell, thus reducing its toxicity.</text>
</comment>